<evidence type="ECO:0008006" key="3">
    <source>
        <dbReference type="Google" id="ProtNLM"/>
    </source>
</evidence>
<dbReference type="Proteomes" id="UP000233160">
    <property type="component" value="Unassembled WGS sequence"/>
</dbReference>
<protein>
    <recommendedName>
        <fullName evidence="3">Sphingomyelin phosphodiesterase 4</fullName>
    </recommendedName>
</protein>
<organism evidence="1 2">
    <name type="scientific">Propithecus coquereli</name>
    <name type="common">Coquerel's sifaka</name>
    <name type="synonym">Propithecus verreauxi coquereli</name>
    <dbReference type="NCBI Taxonomy" id="379532"/>
    <lineage>
        <taxon>Eukaryota</taxon>
        <taxon>Metazoa</taxon>
        <taxon>Chordata</taxon>
        <taxon>Craniata</taxon>
        <taxon>Vertebrata</taxon>
        <taxon>Euteleostomi</taxon>
        <taxon>Mammalia</taxon>
        <taxon>Eutheria</taxon>
        <taxon>Euarchontoglires</taxon>
        <taxon>Primates</taxon>
        <taxon>Strepsirrhini</taxon>
        <taxon>Lemuriformes</taxon>
        <taxon>Indriidae</taxon>
        <taxon>Propithecus</taxon>
    </lineage>
</organism>
<accession>A0A2K6FP98</accession>
<reference evidence="1" key="1">
    <citation type="submission" date="2025-08" db="UniProtKB">
        <authorList>
            <consortium name="Ensembl"/>
        </authorList>
    </citation>
    <scope>IDENTIFICATION</scope>
</reference>
<dbReference type="Pfam" id="PF14724">
    <property type="entry name" value="mit_SMPDase"/>
    <property type="match status" value="1"/>
</dbReference>
<proteinExistence type="predicted"/>
<keyword evidence="2" id="KW-1185">Reference proteome</keyword>
<evidence type="ECO:0000313" key="2">
    <source>
        <dbReference type="Proteomes" id="UP000233160"/>
    </source>
</evidence>
<reference evidence="1" key="2">
    <citation type="submission" date="2025-09" db="UniProtKB">
        <authorList>
            <consortium name="Ensembl"/>
        </authorList>
    </citation>
    <scope>IDENTIFICATION</scope>
</reference>
<sequence length="49" mass="5696">MAFPHLQQPSFLLVNITHCINKPFAQRCQDLVKVIEDFPAKWPNFEIGL</sequence>
<evidence type="ECO:0000313" key="1">
    <source>
        <dbReference type="Ensembl" id="ENSPCOP00000015802.1"/>
    </source>
</evidence>
<dbReference type="InterPro" id="IPR024129">
    <property type="entry name" value="Sphingomy_SMPD4"/>
</dbReference>
<name>A0A2K6FP98_PROCO</name>
<dbReference type="GO" id="GO:0050290">
    <property type="term" value="F:sphingomyelin phosphodiesterase D activity"/>
    <property type="evidence" value="ECO:0007669"/>
    <property type="project" value="InterPro"/>
</dbReference>
<dbReference type="Ensembl" id="ENSPCOT00000026421.1">
    <property type="protein sequence ID" value="ENSPCOP00000015802.1"/>
    <property type="gene ID" value="ENSPCOG00000019651.1"/>
</dbReference>
<dbReference type="AlphaFoldDB" id="A0A2K6FP98"/>
<dbReference type="GeneTree" id="ENSGT00390000006044"/>